<dbReference type="GO" id="GO:0000978">
    <property type="term" value="F:RNA polymerase II cis-regulatory region sequence-specific DNA binding"/>
    <property type="evidence" value="ECO:0007669"/>
    <property type="project" value="TreeGrafter"/>
</dbReference>
<comment type="similarity">
    <text evidence="6">Belongs to the HSF family.</text>
</comment>
<evidence type="ECO:0000256" key="1">
    <source>
        <dbReference type="ARBA" id="ARBA00004123"/>
    </source>
</evidence>
<dbReference type="GO" id="GO:0005634">
    <property type="term" value="C:nucleus"/>
    <property type="evidence" value="ECO:0007669"/>
    <property type="project" value="UniProtKB-SubCell"/>
</dbReference>
<evidence type="ECO:0000256" key="6">
    <source>
        <dbReference type="RuleBase" id="RU004020"/>
    </source>
</evidence>
<dbReference type="OrthoDB" id="1113383at2759"/>
<dbReference type="InterPro" id="IPR036388">
    <property type="entry name" value="WH-like_DNA-bd_sf"/>
</dbReference>
<reference evidence="8" key="1">
    <citation type="submission" date="2020-01" db="EMBL/GenBank/DDBJ databases">
        <authorList>
            <person name="Mishra B."/>
        </authorList>
    </citation>
    <scope>NUCLEOTIDE SEQUENCE [LARGE SCALE GENOMIC DNA]</scope>
</reference>
<dbReference type="PROSITE" id="PS50061">
    <property type="entry name" value="ETS_DOMAIN_3"/>
    <property type="match status" value="1"/>
</dbReference>
<comment type="subcellular location">
    <subcellularLocation>
        <location evidence="1">Nucleus</location>
    </subcellularLocation>
</comment>
<feature type="domain" description="ETS" evidence="7">
    <location>
        <begin position="10"/>
        <end position="71"/>
    </location>
</feature>
<keyword evidence="9" id="KW-1185">Reference proteome</keyword>
<evidence type="ECO:0000313" key="8">
    <source>
        <dbReference type="EMBL" id="CAA7017730.1"/>
    </source>
</evidence>
<dbReference type="Gene3D" id="1.10.10.10">
    <property type="entry name" value="Winged helix-like DNA-binding domain superfamily/Winged helix DNA-binding domain"/>
    <property type="match status" value="1"/>
</dbReference>
<protein>
    <recommendedName>
        <fullName evidence="7">ETS domain-containing protein</fullName>
    </recommendedName>
</protein>
<dbReference type="InterPro" id="IPR036390">
    <property type="entry name" value="WH_DNA-bd_sf"/>
</dbReference>
<dbReference type="InterPro" id="IPR000232">
    <property type="entry name" value="HSF_DNA-bd"/>
</dbReference>
<evidence type="ECO:0000259" key="7">
    <source>
        <dbReference type="PROSITE" id="PS50061"/>
    </source>
</evidence>
<dbReference type="PANTHER" id="PTHR10015">
    <property type="entry name" value="HEAT SHOCK TRANSCRIPTION FACTOR"/>
    <property type="match status" value="1"/>
</dbReference>
<evidence type="ECO:0000313" key="9">
    <source>
        <dbReference type="Proteomes" id="UP000467841"/>
    </source>
</evidence>
<dbReference type="GO" id="GO:0003700">
    <property type="term" value="F:DNA-binding transcription factor activity"/>
    <property type="evidence" value="ECO:0007669"/>
    <property type="project" value="InterPro"/>
</dbReference>
<evidence type="ECO:0000256" key="3">
    <source>
        <dbReference type="ARBA" id="ARBA00023016"/>
    </source>
</evidence>
<gene>
    <name evidence="8" type="ORF">MERR_LOCUS4965</name>
</gene>
<name>A0A6D2HQG6_9BRAS</name>
<evidence type="ECO:0000256" key="5">
    <source>
        <dbReference type="ARBA" id="ARBA00023242"/>
    </source>
</evidence>
<dbReference type="Pfam" id="PF00447">
    <property type="entry name" value="HSF_DNA-bind"/>
    <property type="match status" value="1"/>
</dbReference>
<dbReference type="SUPFAM" id="SSF46785">
    <property type="entry name" value="Winged helix' DNA-binding domain"/>
    <property type="match status" value="1"/>
</dbReference>
<evidence type="ECO:0000256" key="2">
    <source>
        <dbReference type="ARBA" id="ARBA00005562"/>
    </source>
</evidence>
<organism evidence="8 9">
    <name type="scientific">Microthlaspi erraticum</name>
    <dbReference type="NCBI Taxonomy" id="1685480"/>
    <lineage>
        <taxon>Eukaryota</taxon>
        <taxon>Viridiplantae</taxon>
        <taxon>Streptophyta</taxon>
        <taxon>Embryophyta</taxon>
        <taxon>Tracheophyta</taxon>
        <taxon>Spermatophyta</taxon>
        <taxon>Magnoliopsida</taxon>
        <taxon>eudicotyledons</taxon>
        <taxon>Gunneridae</taxon>
        <taxon>Pentapetalae</taxon>
        <taxon>rosids</taxon>
        <taxon>malvids</taxon>
        <taxon>Brassicales</taxon>
        <taxon>Brassicaceae</taxon>
        <taxon>Coluteocarpeae</taxon>
        <taxon>Microthlaspi</taxon>
    </lineage>
</organism>
<comment type="caution">
    <text evidence="8">The sequence shown here is derived from an EMBL/GenBank/DDBJ whole genome shotgun (WGS) entry which is preliminary data.</text>
</comment>
<accession>A0A6D2HQG6</accession>
<dbReference type="AlphaFoldDB" id="A0A6D2HQG6"/>
<dbReference type="SMART" id="SM00415">
    <property type="entry name" value="HSF"/>
    <property type="match status" value="1"/>
</dbReference>
<dbReference type="GO" id="GO:0006357">
    <property type="term" value="P:regulation of transcription by RNA polymerase II"/>
    <property type="evidence" value="ECO:0007669"/>
    <property type="project" value="TreeGrafter"/>
</dbReference>
<dbReference type="PANTHER" id="PTHR10015:SF364">
    <property type="entry name" value="HSF-TYPE DNA-BINDING DOMAIN-CONTAINING PROTEIN"/>
    <property type="match status" value="1"/>
</dbReference>
<sequence>MTHSLPTGSYTFFIQLYSVVNDRSSDQIISWSNNNSSFVVRDVDEFRRRVLPESAEFGRNFSEFVSELRYHRFQRIGRFEFAHENFVRGRPELLRKMVPRKAWNEKFAERLQVKRAKAKARYKVVRLLQNLQI</sequence>
<dbReference type="GO" id="GO:0034605">
    <property type="term" value="P:cellular response to heat"/>
    <property type="evidence" value="ECO:0007669"/>
    <property type="project" value="TreeGrafter"/>
</dbReference>
<keyword evidence="5" id="KW-0539">Nucleus</keyword>
<dbReference type="Proteomes" id="UP000467841">
    <property type="component" value="Unassembled WGS sequence"/>
</dbReference>
<comment type="similarity">
    <text evidence="2">Belongs to the ETS family.</text>
</comment>
<evidence type="ECO:0000256" key="4">
    <source>
        <dbReference type="ARBA" id="ARBA00023125"/>
    </source>
</evidence>
<dbReference type="InterPro" id="IPR000418">
    <property type="entry name" value="Ets_dom"/>
</dbReference>
<dbReference type="EMBL" id="CACVBM020000333">
    <property type="protein sequence ID" value="CAA7017730.1"/>
    <property type="molecule type" value="Genomic_DNA"/>
</dbReference>
<keyword evidence="3" id="KW-0346">Stress response</keyword>
<proteinExistence type="inferred from homology"/>
<keyword evidence="4" id="KW-0238">DNA-binding</keyword>